<gene>
    <name evidence="1" type="ORF">M975_3241</name>
</gene>
<dbReference type="AlphaFoldDB" id="A0A1B7IJQ2"/>
<comment type="caution">
    <text evidence="1">The sequence shown here is derived from an EMBL/GenBank/DDBJ whole genome shotgun (WGS) entry which is preliminary data.</text>
</comment>
<accession>A0A1B7IJQ2</accession>
<name>A0A1B7IJQ2_9ENTR</name>
<keyword evidence="2" id="KW-1185">Reference proteome</keyword>
<evidence type="ECO:0000313" key="1">
    <source>
        <dbReference type="EMBL" id="OAT29703.1"/>
    </source>
</evidence>
<dbReference type="Proteomes" id="UP000078410">
    <property type="component" value="Unassembled WGS sequence"/>
</dbReference>
<organism evidence="1 2">
    <name type="scientific">Buttiauxella brennerae ATCC 51605</name>
    <dbReference type="NCBI Taxonomy" id="1354251"/>
    <lineage>
        <taxon>Bacteria</taxon>
        <taxon>Pseudomonadati</taxon>
        <taxon>Pseudomonadota</taxon>
        <taxon>Gammaproteobacteria</taxon>
        <taxon>Enterobacterales</taxon>
        <taxon>Enterobacteriaceae</taxon>
        <taxon>Buttiauxella</taxon>
    </lineage>
</organism>
<protein>
    <submittedName>
        <fullName evidence="1">Uncharacterized protein</fullName>
    </submittedName>
</protein>
<proteinExistence type="predicted"/>
<dbReference type="EMBL" id="LXER01000029">
    <property type="protein sequence ID" value="OAT29703.1"/>
    <property type="molecule type" value="Genomic_DNA"/>
</dbReference>
<evidence type="ECO:0000313" key="2">
    <source>
        <dbReference type="Proteomes" id="UP000078410"/>
    </source>
</evidence>
<dbReference type="PATRIC" id="fig|1354251.4.peg.3334"/>
<sequence length="45" mass="5258">MNKYKTKNMTQLPLLLFYSSWHSGNELLNLETAKFLTEADDKLPL</sequence>
<reference evidence="1 2" key="1">
    <citation type="submission" date="2016-04" db="EMBL/GenBank/DDBJ databases">
        <title>ATOL: Assembling a taxonomically balanced genome-scale reconstruction of the evolutionary history of the Enterobacteriaceae.</title>
        <authorList>
            <person name="Plunkett G.III."/>
            <person name="Neeno-Eckwall E.C."/>
            <person name="Glasner J.D."/>
            <person name="Perna N.T."/>
        </authorList>
    </citation>
    <scope>NUCLEOTIDE SEQUENCE [LARGE SCALE GENOMIC DNA]</scope>
    <source>
        <strain evidence="1 2">ATCC 51605</strain>
    </source>
</reference>